<keyword evidence="2" id="KW-1185">Reference proteome</keyword>
<gene>
    <name evidence="1" type="ORF">SAMN04487779_1001636</name>
</gene>
<evidence type="ECO:0000313" key="1">
    <source>
        <dbReference type="EMBL" id="SDC34220.1"/>
    </source>
</evidence>
<accession>A0A1G6KT17</accession>
<sequence length="35" mass="3689">MSAGAERLMLDLFLLALGLGLFGLMAAYADACDRV</sequence>
<protein>
    <submittedName>
        <fullName evidence="1">Uncharacterized protein</fullName>
    </submittedName>
</protein>
<proteinExistence type="predicted"/>
<reference evidence="1 2" key="1">
    <citation type="submission" date="2016-10" db="EMBL/GenBank/DDBJ databases">
        <authorList>
            <person name="de Groot N.N."/>
        </authorList>
    </citation>
    <scope>NUCLEOTIDE SEQUENCE [LARGE SCALE GENOMIC DNA]</scope>
    <source>
        <strain evidence="1 2">CPCC 100156</strain>
    </source>
</reference>
<name>A0A1G6KT17_9PROT</name>
<evidence type="ECO:0000313" key="2">
    <source>
        <dbReference type="Proteomes" id="UP000198925"/>
    </source>
</evidence>
<dbReference type="EMBL" id="FMZX01000001">
    <property type="protein sequence ID" value="SDC34220.1"/>
    <property type="molecule type" value="Genomic_DNA"/>
</dbReference>
<dbReference type="Proteomes" id="UP000198925">
    <property type="component" value="Unassembled WGS sequence"/>
</dbReference>
<organism evidence="1 2">
    <name type="scientific">Belnapia rosea</name>
    <dbReference type="NCBI Taxonomy" id="938405"/>
    <lineage>
        <taxon>Bacteria</taxon>
        <taxon>Pseudomonadati</taxon>
        <taxon>Pseudomonadota</taxon>
        <taxon>Alphaproteobacteria</taxon>
        <taxon>Acetobacterales</taxon>
        <taxon>Roseomonadaceae</taxon>
        <taxon>Belnapia</taxon>
    </lineage>
</organism>
<dbReference type="AlphaFoldDB" id="A0A1G6KT17"/>